<evidence type="ECO:0000313" key="1">
    <source>
        <dbReference type="EMBL" id="MDQ0271392.1"/>
    </source>
</evidence>
<organism evidence="1 2">
    <name type="scientific">Cytobacillus purgationiresistens</name>
    <dbReference type="NCBI Taxonomy" id="863449"/>
    <lineage>
        <taxon>Bacteria</taxon>
        <taxon>Bacillati</taxon>
        <taxon>Bacillota</taxon>
        <taxon>Bacilli</taxon>
        <taxon>Bacillales</taxon>
        <taxon>Bacillaceae</taxon>
        <taxon>Cytobacillus</taxon>
    </lineage>
</organism>
<evidence type="ECO:0000313" key="2">
    <source>
        <dbReference type="Proteomes" id="UP001238088"/>
    </source>
</evidence>
<dbReference type="EMBL" id="JAUSUB010000014">
    <property type="protein sequence ID" value="MDQ0271392.1"/>
    <property type="molecule type" value="Genomic_DNA"/>
</dbReference>
<name>A0ABU0AJE8_9BACI</name>
<accession>A0ABU0AJE8</accession>
<proteinExistence type="predicted"/>
<comment type="caution">
    <text evidence="1">The sequence shown here is derived from an EMBL/GenBank/DDBJ whole genome shotgun (WGS) entry which is preliminary data.</text>
</comment>
<dbReference type="Proteomes" id="UP001238088">
    <property type="component" value="Unassembled WGS sequence"/>
</dbReference>
<sequence>MKNLIFRNLSREIDVYILESILLERGAWYGAYKRKRNAIKKTDHLGIHSGIYLYTRVNHTSV</sequence>
<gene>
    <name evidence="1" type="ORF">J2S17_003280</name>
</gene>
<protein>
    <submittedName>
        <fullName evidence="1">Uncharacterized protein</fullName>
    </submittedName>
</protein>
<keyword evidence="2" id="KW-1185">Reference proteome</keyword>
<reference evidence="1 2" key="1">
    <citation type="submission" date="2023-07" db="EMBL/GenBank/DDBJ databases">
        <title>Genomic Encyclopedia of Type Strains, Phase IV (KMG-IV): sequencing the most valuable type-strain genomes for metagenomic binning, comparative biology and taxonomic classification.</title>
        <authorList>
            <person name="Goeker M."/>
        </authorList>
    </citation>
    <scope>NUCLEOTIDE SEQUENCE [LARGE SCALE GENOMIC DNA]</scope>
    <source>
        <strain evidence="1 2">DSM 23494</strain>
    </source>
</reference>